<feature type="domain" description="SLH" evidence="2">
    <location>
        <begin position="689"/>
        <end position="752"/>
    </location>
</feature>
<evidence type="ECO:0000256" key="1">
    <source>
        <dbReference type="SAM" id="Coils"/>
    </source>
</evidence>
<feature type="coiled-coil region" evidence="1">
    <location>
        <begin position="27"/>
        <end position="54"/>
    </location>
</feature>
<dbReference type="GO" id="GO:0016787">
    <property type="term" value="F:hydrolase activity"/>
    <property type="evidence" value="ECO:0007669"/>
    <property type="project" value="UniProtKB-KW"/>
</dbReference>
<feature type="coiled-coil region" evidence="1">
    <location>
        <begin position="85"/>
        <end position="303"/>
    </location>
</feature>
<dbReference type="Gene3D" id="1.20.5.420">
    <property type="entry name" value="Immunoglobulin FC, subunit C"/>
    <property type="match status" value="1"/>
</dbReference>
<dbReference type="InterPro" id="IPR009063">
    <property type="entry name" value="Ig/albumin-bd_sf"/>
</dbReference>
<keyword evidence="4" id="KW-1185">Reference proteome</keyword>
<dbReference type="PROSITE" id="PS51272">
    <property type="entry name" value="SLH"/>
    <property type="match status" value="2"/>
</dbReference>
<organism evidence="3 4">
    <name type="scientific">Ezakiella coagulans</name>
    <dbReference type="NCBI Taxonomy" id="46507"/>
    <lineage>
        <taxon>Bacteria</taxon>
        <taxon>Bacillati</taxon>
        <taxon>Bacillota</taxon>
        <taxon>Tissierellia</taxon>
        <taxon>Ezakiella</taxon>
    </lineage>
</organism>
<dbReference type="Pfam" id="PF00395">
    <property type="entry name" value="SLH"/>
    <property type="match status" value="2"/>
</dbReference>
<reference evidence="3 4" key="1">
    <citation type="submission" date="2018-04" db="EMBL/GenBank/DDBJ databases">
        <title>Genomic Encyclopedia of Type Strains, Phase IV (KMG-IV): sequencing the most valuable type-strain genomes for metagenomic binning, comparative biology and taxonomic classification.</title>
        <authorList>
            <person name="Goeker M."/>
        </authorList>
    </citation>
    <scope>NUCLEOTIDE SEQUENCE [LARGE SCALE GENOMIC DNA]</scope>
    <source>
        <strain evidence="3 4">DSM 20705</strain>
    </source>
</reference>
<keyword evidence="3" id="KW-0378">Hydrolase</keyword>
<dbReference type="InterPro" id="IPR001119">
    <property type="entry name" value="SLH_dom"/>
</dbReference>
<dbReference type="InterPro" id="IPR002988">
    <property type="entry name" value="GA_module"/>
</dbReference>
<dbReference type="Gene3D" id="1.20.1270.90">
    <property type="entry name" value="AF1782-like"/>
    <property type="match status" value="1"/>
</dbReference>
<dbReference type="Gene3D" id="1.20.120.1850">
    <property type="entry name" value="Ebh helix bundles repeating unit (S and A modules)"/>
    <property type="match status" value="2"/>
</dbReference>
<feature type="domain" description="SLH" evidence="2">
    <location>
        <begin position="625"/>
        <end position="688"/>
    </location>
</feature>
<accession>A0A2U1E6P8</accession>
<protein>
    <submittedName>
        <fullName evidence="3">Peptidoglycan hydrolase CwlO-like protein</fullName>
    </submittedName>
</protein>
<evidence type="ECO:0000313" key="3">
    <source>
        <dbReference type="EMBL" id="PVY95532.1"/>
    </source>
</evidence>
<keyword evidence="1" id="KW-0175">Coiled coil</keyword>
<dbReference type="Pfam" id="PF07554">
    <property type="entry name" value="FIVAR"/>
    <property type="match status" value="3"/>
</dbReference>
<dbReference type="InterPro" id="IPR020840">
    <property type="entry name" value="Extracell_matrix-bd_GA"/>
</dbReference>
<sequence length="875" mass="98657">MRKLISILIAVMMVLTLLPVGRVMAEGEELATAKEALNAKITEAKEELTKYEDGDAKTAFTQAIQAAVTVYEKTDATLDDVNAETTKLTEAIKTFKDAVKKAEEEAKLKEAKSNAEKDINNLTNLTNEEKAPFLQQVKDAATIEAVNAVVEAAKKADELVEAKKALKAKIDAAKAVKDTDAYINATKDKQDAFDKAITDAKTELDSATATAETLKKVETKLEEAQKALGKKEENPTPGKTPEQKLADAKEALKVIIAAAEKAKDTDAYKNATKATKDAFEKALEAAKKALAKEGVKADELTKEGTALKTAQDALDGKTTTPVVPSDSYSTRVPRAIRTTIANANAMMKHPDYWRASNSSKAALESSLKTLKSIANDFENGYYNKYWNGKFWNGYYGDGWYDYYENGYYYRNGLPYEYFEFKNTFGDYPRYDLSDGYYGRRYLNGKYRRGYYRDGWYDYYDGVYYYRDGVPYDYYEFKREFGYYPSYAYGRGYWNEYDGTWDPHYGYQGRYGYYNSTIRNAVESTVDAINAVANESGAKYMTASYPSLSDYEGYYDYYPWYYDPYYYDGYYYDQSSSKVRELKKLIGEAEELAASRSDAQWAPYRSELTDAANYGRKAAKGRASVKGAIEELEKAIKKAKTDGMKLYIRRGFMTGVNGMEFNPNGTLTRAEMAQIIENLLEQSGETVAFAPKKFNDVESGRWFKKAVNLISSHNIMKGNPDGNFYPQKPVSIEELIVIAARLGGHTPQTGNVFGISKHYWSVPYIQTAYVKGWIGMDKFDPSAAITRGQAVQILNRSLNYGVDKEFINKYGAQMNQFSDVSMSNPYYYDIIAATNTISYSQVPNSRTRIWRAFQTSGGWSTSKYSNGTYVKPYTGW</sequence>
<comment type="caution">
    <text evidence="3">The sequence shown here is derived from an EMBL/GenBank/DDBJ whole genome shotgun (WGS) entry which is preliminary data.</text>
</comment>
<dbReference type="EMBL" id="QEKV01000001">
    <property type="protein sequence ID" value="PVY95532.1"/>
    <property type="molecule type" value="Genomic_DNA"/>
</dbReference>
<dbReference type="SMART" id="SM00844">
    <property type="entry name" value="GA"/>
    <property type="match status" value="1"/>
</dbReference>
<dbReference type="SUPFAM" id="SSF46997">
    <property type="entry name" value="Bacterial immunoglobulin/albumin-binding domains"/>
    <property type="match status" value="2"/>
</dbReference>
<gene>
    <name evidence="3" type="ORF">C7381_10158</name>
</gene>
<dbReference type="AlphaFoldDB" id="A0A2U1E6P8"/>
<dbReference type="Proteomes" id="UP000245793">
    <property type="component" value="Unassembled WGS sequence"/>
</dbReference>
<dbReference type="Pfam" id="PF01468">
    <property type="entry name" value="GA"/>
    <property type="match status" value="1"/>
</dbReference>
<dbReference type="RefSeq" id="WP_116479470.1">
    <property type="nucleotide sequence ID" value="NZ_QEKV01000001.1"/>
</dbReference>
<evidence type="ECO:0000259" key="2">
    <source>
        <dbReference type="PROSITE" id="PS51272"/>
    </source>
</evidence>
<name>A0A2U1E6P8_9FIRM</name>
<proteinExistence type="predicted"/>
<evidence type="ECO:0000313" key="4">
    <source>
        <dbReference type="Proteomes" id="UP000245793"/>
    </source>
</evidence>